<dbReference type="InterPro" id="IPR020568">
    <property type="entry name" value="Ribosomal_Su5_D2-typ_SF"/>
</dbReference>
<dbReference type="InterPro" id="IPR000795">
    <property type="entry name" value="T_Tr_GTP-bd_dom"/>
</dbReference>
<keyword evidence="7" id="KW-0963">Cytoplasm</keyword>
<dbReference type="InterPro" id="IPR014721">
    <property type="entry name" value="Ribsml_uS5_D2-typ_fold_subgr"/>
</dbReference>
<keyword evidence="3 7" id="KW-0547">Nucleotide-binding</keyword>
<dbReference type="CDD" id="cd16262">
    <property type="entry name" value="EFG_III"/>
    <property type="match status" value="1"/>
</dbReference>
<dbReference type="InterPro" id="IPR031157">
    <property type="entry name" value="G_TR_CS"/>
</dbReference>
<dbReference type="Gene3D" id="3.30.230.10">
    <property type="match status" value="1"/>
</dbReference>
<dbReference type="InterPro" id="IPR004161">
    <property type="entry name" value="EFTu-like_2"/>
</dbReference>
<dbReference type="HAMAP" id="MF_00054_B">
    <property type="entry name" value="EF_G_EF_2_B"/>
    <property type="match status" value="1"/>
</dbReference>
<dbReference type="FunFam" id="3.30.70.870:FF:000001">
    <property type="entry name" value="Elongation factor G"/>
    <property type="match status" value="1"/>
</dbReference>
<gene>
    <name evidence="7 9" type="primary">fusA</name>
    <name evidence="9" type="ORF">EAF07_04325</name>
</gene>
<accession>A0A3L9DTS9</accession>
<dbReference type="InterPro" id="IPR047872">
    <property type="entry name" value="EFG_IV"/>
</dbReference>
<comment type="function">
    <text evidence="7">Catalyzes the GTP-dependent ribosomal translocation step during translation elongation. During this step, the ribosome changes from the pre-translocational (PRE) to the post-translocational (POST) state as the newly formed A-site-bound peptidyl-tRNA and P-site-bound deacylated tRNA move to the P and E sites, respectively. Catalyzes the coordinated movement of the two tRNA molecules, the mRNA and conformational changes in the ribosome.</text>
</comment>
<dbReference type="FunFam" id="3.40.50.300:FF:000029">
    <property type="entry name" value="Elongation factor G"/>
    <property type="match status" value="1"/>
</dbReference>
<evidence type="ECO:0000256" key="5">
    <source>
        <dbReference type="ARBA" id="ARBA00022917"/>
    </source>
</evidence>
<dbReference type="SMART" id="SM00838">
    <property type="entry name" value="EFG_C"/>
    <property type="match status" value="1"/>
</dbReference>
<dbReference type="PROSITE" id="PS51722">
    <property type="entry name" value="G_TR_2"/>
    <property type="match status" value="1"/>
</dbReference>
<feature type="binding site" evidence="7">
    <location>
        <begin position="81"/>
        <end position="85"/>
    </location>
    <ligand>
        <name>GTP</name>
        <dbReference type="ChEBI" id="CHEBI:37565"/>
    </ligand>
</feature>
<dbReference type="Gene3D" id="3.30.70.240">
    <property type="match status" value="1"/>
</dbReference>
<dbReference type="InterPro" id="IPR035649">
    <property type="entry name" value="EFG_V"/>
</dbReference>
<dbReference type="GO" id="GO:0003924">
    <property type="term" value="F:GTPase activity"/>
    <property type="evidence" value="ECO:0007669"/>
    <property type="project" value="InterPro"/>
</dbReference>
<dbReference type="Proteomes" id="UP000279194">
    <property type="component" value="Unassembled WGS sequence"/>
</dbReference>
<dbReference type="GO" id="GO:0032790">
    <property type="term" value="P:ribosome disassembly"/>
    <property type="evidence" value="ECO:0007669"/>
    <property type="project" value="TreeGrafter"/>
</dbReference>
<dbReference type="FunFam" id="3.30.70.240:FF:000001">
    <property type="entry name" value="Elongation factor G"/>
    <property type="match status" value="1"/>
</dbReference>
<dbReference type="InterPro" id="IPR005225">
    <property type="entry name" value="Small_GTP-bd"/>
</dbReference>
<evidence type="ECO:0000259" key="8">
    <source>
        <dbReference type="PROSITE" id="PS51722"/>
    </source>
</evidence>
<comment type="caution">
    <text evidence="9">The sequence shown here is derived from an EMBL/GenBank/DDBJ whole genome shotgun (WGS) entry which is preliminary data.</text>
</comment>
<keyword evidence="5 7" id="KW-0648">Protein biosynthesis</keyword>
<proteinExistence type="inferred from homology"/>
<evidence type="ECO:0000256" key="3">
    <source>
        <dbReference type="ARBA" id="ARBA00022741"/>
    </source>
</evidence>
<dbReference type="FunFam" id="2.40.30.10:FF:000006">
    <property type="entry name" value="Elongation factor G"/>
    <property type="match status" value="1"/>
</dbReference>
<feature type="binding site" evidence="7">
    <location>
        <begin position="17"/>
        <end position="24"/>
    </location>
    <ligand>
        <name>GTP</name>
        <dbReference type="ChEBI" id="CHEBI:37565"/>
    </ligand>
</feature>
<name>A0A3L9DTS9_9STRE</name>
<dbReference type="Gene3D" id="3.40.50.300">
    <property type="entry name" value="P-loop containing nucleotide triphosphate hydrolases"/>
    <property type="match status" value="1"/>
</dbReference>
<dbReference type="InterPro" id="IPR027417">
    <property type="entry name" value="P-loop_NTPase"/>
</dbReference>
<dbReference type="GO" id="GO:0005737">
    <property type="term" value="C:cytoplasm"/>
    <property type="evidence" value="ECO:0007669"/>
    <property type="project" value="UniProtKB-SubCell"/>
</dbReference>
<dbReference type="PANTHER" id="PTHR43261">
    <property type="entry name" value="TRANSLATION ELONGATION FACTOR G-RELATED"/>
    <property type="match status" value="1"/>
</dbReference>
<dbReference type="InterPro" id="IPR009000">
    <property type="entry name" value="Transl_B-barrel_sf"/>
</dbReference>
<dbReference type="PANTHER" id="PTHR43261:SF1">
    <property type="entry name" value="RIBOSOME-RELEASING FACTOR 2, MITOCHONDRIAL"/>
    <property type="match status" value="1"/>
</dbReference>
<dbReference type="GO" id="GO:0003746">
    <property type="term" value="F:translation elongation factor activity"/>
    <property type="evidence" value="ECO:0007669"/>
    <property type="project" value="UniProtKB-UniRule"/>
</dbReference>
<evidence type="ECO:0000256" key="2">
    <source>
        <dbReference type="ARBA" id="ARBA00017872"/>
    </source>
</evidence>
<keyword evidence="4 7" id="KW-0251">Elongation factor</keyword>
<reference evidence="9 10" key="1">
    <citation type="submission" date="2018-10" db="EMBL/GenBank/DDBJ databases">
        <title>Streptococcus hillyeri sp. nov., isolated from equine tracheal sample.</title>
        <authorList>
            <person name="Macfadyen A.C."/>
            <person name="Waller A."/>
            <person name="Paterson G.K."/>
        </authorList>
    </citation>
    <scope>NUCLEOTIDE SEQUENCE [LARGE SCALE GENOMIC DNA]</scope>
    <source>
        <strain evidence="9 10">28462</strain>
    </source>
</reference>
<dbReference type="InterPro" id="IPR041095">
    <property type="entry name" value="EFG_II"/>
</dbReference>
<dbReference type="Pfam" id="PF03764">
    <property type="entry name" value="EFG_IV"/>
    <property type="match status" value="1"/>
</dbReference>
<dbReference type="PRINTS" id="PR00315">
    <property type="entry name" value="ELONGATNFCT"/>
</dbReference>
<dbReference type="NCBIfam" id="TIGR00231">
    <property type="entry name" value="small_GTP"/>
    <property type="match status" value="1"/>
</dbReference>
<dbReference type="SUPFAM" id="SSF50447">
    <property type="entry name" value="Translation proteins"/>
    <property type="match status" value="1"/>
</dbReference>
<dbReference type="PROSITE" id="PS00301">
    <property type="entry name" value="G_TR_1"/>
    <property type="match status" value="1"/>
</dbReference>
<dbReference type="CDD" id="cd01434">
    <property type="entry name" value="EFG_mtEFG1_IV"/>
    <property type="match status" value="1"/>
</dbReference>
<organism evidence="9 10">
    <name type="scientific">Streptococcus hillyeri</name>
    <dbReference type="NCBI Taxonomy" id="2282420"/>
    <lineage>
        <taxon>Bacteria</taxon>
        <taxon>Bacillati</taxon>
        <taxon>Bacillota</taxon>
        <taxon>Bacilli</taxon>
        <taxon>Lactobacillales</taxon>
        <taxon>Streptococcaceae</taxon>
        <taxon>Streptococcus</taxon>
    </lineage>
</organism>
<feature type="domain" description="Tr-type G" evidence="8">
    <location>
        <begin position="8"/>
        <end position="282"/>
    </location>
</feature>
<evidence type="ECO:0000313" key="9">
    <source>
        <dbReference type="EMBL" id="RLY03764.1"/>
    </source>
</evidence>
<dbReference type="OrthoDB" id="9804431at2"/>
<dbReference type="CDD" id="cd01886">
    <property type="entry name" value="EF-G"/>
    <property type="match status" value="1"/>
</dbReference>
<dbReference type="RefSeq" id="WP_121835065.1">
    <property type="nucleotide sequence ID" value="NZ_CP163513.1"/>
</dbReference>
<dbReference type="SUPFAM" id="SSF54980">
    <property type="entry name" value="EF-G C-terminal domain-like"/>
    <property type="match status" value="2"/>
</dbReference>
<evidence type="ECO:0000256" key="1">
    <source>
        <dbReference type="ARBA" id="ARBA00005870"/>
    </source>
</evidence>
<feature type="binding site" evidence="7">
    <location>
        <begin position="135"/>
        <end position="138"/>
    </location>
    <ligand>
        <name>GTP</name>
        <dbReference type="ChEBI" id="CHEBI:37565"/>
    </ligand>
</feature>
<dbReference type="CDD" id="cd04088">
    <property type="entry name" value="EFG_mtEFG_II"/>
    <property type="match status" value="1"/>
</dbReference>
<dbReference type="AlphaFoldDB" id="A0A3L9DTS9"/>
<dbReference type="CDD" id="cd03713">
    <property type="entry name" value="EFG_mtEFG_C"/>
    <property type="match status" value="1"/>
</dbReference>
<dbReference type="InterPro" id="IPR000640">
    <property type="entry name" value="EFG_V-like"/>
</dbReference>
<dbReference type="InterPro" id="IPR035647">
    <property type="entry name" value="EFG_III/V"/>
</dbReference>
<keyword evidence="6 7" id="KW-0342">GTP-binding</keyword>
<keyword evidence="10" id="KW-1185">Reference proteome</keyword>
<dbReference type="FunFam" id="3.30.230.10:FF:000003">
    <property type="entry name" value="Elongation factor G"/>
    <property type="match status" value="1"/>
</dbReference>
<dbReference type="Pfam" id="PF00009">
    <property type="entry name" value="GTP_EFTU"/>
    <property type="match status" value="1"/>
</dbReference>
<dbReference type="InterPro" id="IPR009022">
    <property type="entry name" value="EFG_III"/>
</dbReference>
<dbReference type="InterPro" id="IPR004540">
    <property type="entry name" value="Transl_elong_EFG/EF2"/>
</dbReference>
<dbReference type="Pfam" id="PF00679">
    <property type="entry name" value="EFG_C"/>
    <property type="match status" value="1"/>
</dbReference>
<dbReference type="NCBIfam" id="TIGR00484">
    <property type="entry name" value="EF-G"/>
    <property type="match status" value="1"/>
</dbReference>
<dbReference type="NCBIfam" id="NF009379">
    <property type="entry name" value="PRK12740.1-3"/>
    <property type="match status" value="1"/>
</dbReference>
<comment type="subcellular location">
    <subcellularLocation>
        <location evidence="7">Cytoplasm</location>
    </subcellularLocation>
</comment>
<protein>
    <recommendedName>
        <fullName evidence="2 7">Elongation factor G</fullName>
        <shortName evidence="7">EF-G</shortName>
    </recommendedName>
</protein>
<comment type="similarity">
    <text evidence="1 7">Belongs to the TRAFAC class translation factor GTPase superfamily. Classic translation factor GTPase family. EF-G/EF-2 subfamily.</text>
</comment>
<evidence type="ECO:0000256" key="7">
    <source>
        <dbReference type="HAMAP-Rule" id="MF_00054"/>
    </source>
</evidence>
<dbReference type="EMBL" id="RCVM01000006">
    <property type="protein sequence ID" value="RLY03764.1"/>
    <property type="molecule type" value="Genomic_DNA"/>
</dbReference>
<evidence type="ECO:0000313" key="10">
    <source>
        <dbReference type="Proteomes" id="UP000279194"/>
    </source>
</evidence>
<dbReference type="SUPFAM" id="SSF52540">
    <property type="entry name" value="P-loop containing nucleoside triphosphate hydrolases"/>
    <property type="match status" value="1"/>
</dbReference>
<dbReference type="Pfam" id="PF14492">
    <property type="entry name" value="EFG_III"/>
    <property type="match status" value="1"/>
</dbReference>
<sequence>MAREFSLAKTRNIGIMAHVDAGKTTTTERILYYTGKIHKIGETHEGASQMDWMEQEQERGITITSAATTAQWDGHRVNIIDTPGHVDFTIEVQRSLRVLDGAVTVLDSQSGVEPQTETVWRQATEYGVPRIVFANKMDKIGADFLYSVSTLHDRLQANAHPIQLPIGSEDDFRGIIDLIKMKAEIYTNDLGTDILEEDIPAEYVDQANEYREKLVEAVAETDEELMMKYLEGEEITNEELKAGIRKATINVEFFPVLCGSAFKNKGVQLMLDAVIDYLPSPIDIPAIKGINPDTDEEETRPASDEEPFAALAFKIMTDPFVGRLTFFRVYSGVLNSGSYVLNTSKGKRERIGRILQMHANSRQEIETVYAGDIAAAVGLKDTTTGDSLTDEKAKVILESINVPEPVIQLMVEPKSKADQDKMGVALQKLAEEDPTFRVETNVETGETVISGMGELHLDVLVDRMRREFKVEANVGAPQVSYRETFRASTQARGFFKRQSGGKGQFGDVWIEFTPNEEGKGFEFENAIVGGVVPREFIPAVEKGLIESMANGVLAGYPMVDVKAKLYDGSYHDVDSSETAFKIAASLALKEAAKSAQPAILEPMMLVTITAPEDNLGDVMGHVTARRGRVDGMEARGNTQVVRAYVPLAEMFGYATVLRSATQGRGTFMMVFDHYEDVPKSVQEEIIKKNKGE</sequence>
<dbReference type="SUPFAM" id="SSF54211">
    <property type="entry name" value="Ribosomal protein S5 domain 2-like"/>
    <property type="match status" value="1"/>
</dbReference>
<dbReference type="Gene3D" id="3.30.70.870">
    <property type="entry name" value="Elongation Factor G (Translational Gtpase), domain 3"/>
    <property type="match status" value="1"/>
</dbReference>
<evidence type="ECO:0000256" key="6">
    <source>
        <dbReference type="ARBA" id="ARBA00023134"/>
    </source>
</evidence>
<dbReference type="Gene3D" id="2.40.30.10">
    <property type="entry name" value="Translation factors"/>
    <property type="match status" value="1"/>
</dbReference>
<dbReference type="SMART" id="SM00889">
    <property type="entry name" value="EFG_IV"/>
    <property type="match status" value="1"/>
</dbReference>
<dbReference type="GO" id="GO:0005525">
    <property type="term" value="F:GTP binding"/>
    <property type="evidence" value="ECO:0007669"/>
    <property type="project" value="UniProtKB-UniRule"/>
</dbReference>
<dbReference type="Pfam" id="PF03144">
    <property type="entry name" value="GTP_EFTU_D2"/>
    <property type="match status" value="1"/>
</dbReference>
<dbReference type="NCBIfam" id="NF009381">
    <property type="entry name" value="PRK12740.1-5"/>
    <property type="match status" value="1"/>
</dbReference>
<evidence type="ECO:0000256" key="4">
    <source>
        <dbReference type="ARBA" id="ARBA00022768"/>
    </source>
</evidence>
<dbReference type="InterPro" id="IPR005517">
    <property type="entry name" value="Transl_elong_EFG/EF2_IV"/>
</dbReference>